<dbReference type="SUPFAM" id="SSF74650">
    <property type="entry name" value="Galactose mutarotase-like"/>
    <property type="match status" value="1"/>
</dbReference>
<dbReference type="RefSeq" id="WP_170021233.1">
    <property type="nucleotide sequence ID" value="NZ_JABCSC020000001.1"/>
</dbReference>
<protein>
    <recommendedName>
        <fullName evidence="4">Putative glucose-6-phosphate 1-epimerase</fullName>
        <ecNumber evidence="4">5.1.3.15</ecNumber>
    </recommendedName>
</protein>
<evidence type="ECO:0000313" key="6">
    <source>
        <dbReference type="Proteomes" id="UP000778523"/>
    </source>
</evidence>
<evidence type="ECO:0000256" key="2">
    <source>
        <dbReference type="ARBA" id="ARBA00005866"/>
    </source>
</evidence>
<dbReference type="InterPro" id="IPR011013">
    <property type="entry name" value="Gal_mutarotase_sf_dom"/>
</dbReference>
<dbReference type="Proteomes" id="UP000778523">
    <property type="component" value="Unassembled WGS sequence"/>
</dbReference>
<proteinExistence type="inferred from homology"/>
<dbReference type="PIRSF" id="PIRSF016020">
    <property type="entry name" value="PHexose_mutarotase"/>
    <property type="match status" value="1"/>
</dbReference>
<gene>
    <name evidence="5" type="ORF">HJ583_007115</name>
</gene>
<evidence type="ECO:0000256" key="3">
    <source>
        <dbReference type="ARBA" id="ARBA00023235"/>
    </source>
</evidence>
<dbReference type="InterPro" id="IPR008183">
    <property type="entry name" value="Aldose_1/G6P_1-epimerase"/>
</dbReference>
<sequence>MPAPLAQDIDYHGLPAIHLRAPDGAEAIILLHGAHLVSWKPAGGEERLYMSEKALFEDGKPVRGGVPICFPQFGKTGPLPQHGFVRDRSWEKVSARAGDDFAMAVLRLTDSEATRALWPHAFKIEFSVAITASRLDMELEVENTGEAPLRFTAALHTYIRVKEAEEAHLEGLRGQQYRDLLTGQMHSDSGTFVAIDRETTRQYLATENPLLLRDDRRALGINAENMPDTVVWNPWEATCATIADLPPSAFRRFLCVEAGAIESPVELPAGEGWWGRQSLVAM</sequence>
<evidence type="ECO:0000256" key="4">
    <source>
        <dbReference type="PIRNR" id="PIRNR016020"/>
    </source>
</evidence>
<dbReference type="EC" id="5.1.3.15" evidence="4"/>
<comment type="catalytic activity">
    <reaction evidence="1">
        <text>alpha-D-glucose 6-phosphate = beta-D-glucose 6-phosphate</text>
        <dbReference type="Rhea" id="RHEA:16249"/>
        <dbReference type="ChEBI" id="CHEBI:58225"/>
        <dbReference type="ChEBI" id="CHEBI:58247"/>
        <dbReference type="EC" id="5.1.3.15"/>
    </reaction>
</comment>
<dbReference type="Pfam" id="PF01263">
    <property type="entry name" value="Aldose_epim"/>
    <property type="match status" value="1"/>
</dbReference>
<comment type="similarity">
    <text evidence="2 4">Belongs to the glucose-6-phosphate 1-epimerase family.</text>
</comment>
<organism evidence="5 6">
    <name type="scientific">Uliginosibacterium aquaticum</name>
    <dbReference type="NCBI Taxonomy" id="2731212"/>
    <lineage>
        <taxon>Bacteria</taxon>
        <taxon>Pseudomonadati</taxon>
        <taxon>Pseudomonadota</taxon>
        <taxon>Betaproteobacteria</taxon>
        <taxon>Rhodocyclales</taxon>
        <taxon>Zoogloeaceae</taxon>
        <taxon>Uliginosibacterium</taxon>
    </lineage>
</organism>
<dbReference type="EMBL" id="JABCSC020000001">
    <property type="protein sequence ID" value="NSL54789.1"/>
    <property type="molecule type" value="Genomic_DNA"/>
</dbReference>
<evidence type="ECO:0000256" key="1">
    <source>
        <dbReference type="ARBA" id="ARBA00001096"/>
    </source>
</evidence>
<dbReference type="PANTHER" id="PTHR11122">
    <property type="entry name" value="APOSPORY-ASSOCIATED PROTEIN C-RELATED"/>
    <property type="match status" value="1"/>
</dbReference>
<evidence type="ECO:0000313" key="5">
    <source>
        <dbReference type="EMBL" id="NSL54789.1"/>
    </source>
</evidence>
<comment type="caution">
    <text evidence="5">The sequence shown here is derived from an EMBL/GenBank/DDBJ whole genome shotgun (WGS) entry which is preliminary data.</text>
</comment>
<dbReference type="InterPro" id="IPR025532">
    <property type="entry name" value="G6P_1-epimerase"/>
</dbReference>
<name>A0ABX2IJH9_9RHOO</name>
<dbReference type="PANTHER" id="PTHR11122:SF13">
    <property type="entry name" value="GLUCOSE-6-PHOSPHATE 1-EPIMERASE"/>
    <property type="match status" value="1"/>
</dbReference>
<accession>A0ABX2IJH9</accession>
<keyword evidence="6" id="KW-1185">Reference proteome</keyword>
<dbReference type="InterPro" id="IPR014718">
    <property type="entry name" value="GH-type_carb-bd"/>
</dbReference>
<reference evidence="5 6" key="1">
    <citation type="submission" date="2020-06" db="EMBL/GenBank/DDBJ databases">
        <title>Draft genome of Uliginosibacterium sp. IMCC34675.</title>
        <authorList>
            <person name="Song J."/>
        </authorList>
    </citation>
    <scope>NUCLEOTIDE SEQUENCE [LARGE SCALE GENOMIC DNA]</scope>
    <source>
        <strain evidence="5 6">IMCC34675</strain>
    </source>
</reference>
<dbReference type="CDD" id="cd09020">
    <property type="entry name" value="D-hex-6-P-epi_like"/>
    <property type="match status" value="1"/>
</dbReference>
<dbReference type="Gene3D" id="2.70.98.10">
    <property type="match status" value="1"/>
</dbReference>
<keyword evidence="3 4" id="KW-0413">Isomerase</keyword>